<dbReference type="PANTHER" id="PTHR36985">
    <property type="entry name" value="TRANSLOCATION AND ASSEMBLY MODULE SUBUNIT TAMB"/>
    <property type="match status" value="1"/>
</dbReference>
<evidence type="ECO:0000313" key="8">
    <source>
        <dbReference type="Proteomes" id="UP000310754"/>
    </source>
</evidence>
<evidence type="ECO:0000256" key="2">
    <source>
        <dbReference type="ARBA" id="ARBA00022692"/>
    </source>
</evidence>
<evidence type="ECO:0000259" key="6">
    <source>
        <dbReference type="Pfam" id="PF04357"/>
    </source>
</evidence>
<keyword evidence="4 5" id="KW-0472">Membrane</keyword>
<evidence type="ECO:0000256" key="3">
    <source>
        <dbReference type="ARBA" id="ARBA00022989"/>
    </source>
</evidence>
<protein>
    <submittedName>
        <fullName evidence="7">Translocation/assembly module TamB</fullName>
    </submittedName>
</protein>
<dbReference type="GO" id="GO:0009306">
    <property type="term" value="P:protein secretion"/>
    <property type="evidence" value="ECO:0007669"/>
    <property type="project" value="InterPro"/>
</dbReference>
<feature type="transmembrane region" description="Helical" evidence="5">
    <location>
        <begin position="12"/>
        <end position="34"/>
    </location>
</feature>
<evidence type="ECO:0000256" key="1">
    <source>
        <dbReference type="ARBA" id="ARBA00004167"/>
    </source>
</evidence>
<gene>
    <name evidence="7" type="ORF">E6C51_10060</name>
</gene>
<dbReference type="GO" id="GO:0005886">
    <property type="term" value="C:plasma membrane"/>
    <property type="evidence" value="ECO:0007669"/>
    <property type="project" value="InterPro"/>
</dbReference>
<sequence length="1389" mass="143300">MSQLKIFLSSLGRYCVYGLCIIAGLFAIALTLVGTTQFGTRFVSDLVASLVSKPNRIVAIDNVSGLLDGHLRAGRITISDANGTYAQVNDLAIDWSPLALLSKRFAASDIEARSVSVTREPLPTTEEAQTSTESQNGFSLPLAIKIDQVSLPEIRLGSALLGHEQVLALNGNINANDQTIDGNINLNRPDQPDATLRARLAYAPGENRLDINALLREPKGGMLVKLLQLEDSPALDITLIGGGPLNDWKGTLQAALDGTPRLEVDATHRTDAAGQRVTVIGSGAFDSLLPPNFRGLFAGKTQIDIAAHRAQDGAITVERGKIDTNSLFFNAHGTYDAKGNNTLSATLTAKNGSIPFNWPLEQGRLTAQITTVALSLTGAAEAAKIITKAEVKSLSLPQGTFGNVTLDATSNAFNLTNGTGTLASVLRIGQAQLSDENLARALQAPLTIKAPIAITRQQISAAPLTIESPSIGGTIDASYQLAQQQADARFTLFAAPGALPAQFASKLKDMVRLTGEASYSPTNGVDISSFSIESNLLAAKGSVSLARQVLTTQISGTLNDLAALQANTSGTADFSVNAKGPLDDLQADANIKIASAKLAGRNLADFSMQADATLAKNSPAATLSAKGTLDGKPVDANLKLTSKDGTTAIPEMVLTVGANHLQGALTFSKAFLPTGKLDFTFPDLGLLAALGGQTASGDLNGTVTLAERGGKISANIAAKGSALRTGTVTINAPVVALKSEDLQSLAVEGTIKAERIDAGSALLESPALQLSRNGNRTDIDLSGRYDNAPLTGKTTITQDGGRIAISLQSFAAAPRGIAVTLAKPAAILVQNGNVTIDTLTIKAGSGTLSLKGRAGDTLDLAGEIKALPASLANSFKADLDARGTLSGTVSASGKSSDPKVTYDLRWSEGTAAPLQAAGLPLLTATASGTYAANRLSLQSTVTGGGLDVKGGGTLDLSGSRPLDMQFNGSLPLTAVQGLATKQGLVTEGTVLANVRVGGTVSAPSITGNITSKGVRLIDIKRNIALEGVTVDIALTGDQARINTLSGKISAGGTLAVTGTVDLKSADLPTDLSVKLDRAVYVDGSLVTSTVNGTLGLKGPLLASPTLSGRLTLDKTSITIPSKLPSSITQLNIKHIHAPADVKRQLAILQTDDGSSNKDSTIALDLVISAPSQIFVRGRGIDAELSGDVTIKGTAANPIVSGGFTMRRGRILILTKRLDFSSGQITFGGGLVPVINFVATTTSGSTTLNSTISGVATDPDIDFSSSPSLPQDEILAQLIFGQSLSKLSPLQIAQLADAVSQLAGGRSTSLFNSLRGAVGVDDLDISTDAKGNAQVGAGKYLNDKTYLEFQQSTEGSKAIINLDVGRGFKLKGEAGSGGSSGGGIFYEKEY</sequence>
<dbReference type="GO" id="GO:0097347">
    <property type="term" value="C:TAM protein secretion complex"/>
    <property type="evidence" value="ECO:0007669"/>
    <property type="project" value="TreeGrafter"/>
</dbReference>
<name>A0A4S3ZWA8_9HYPH</name>
<dbReference type="PANTHER" id="PTHR36985:SF1">
    <property type="entry name" value="TRANSLOCATION AND ASSEMBLY MODULE SUBUNIT TAMB"/>
    <property type="match status" value="1"/>
</dbReference>
<evidence type="ECO:0000313" key="7">
    <source>
        <dbReference type="EMBL" id="THF50093.1"/>
    </source>
</evidence>
<organism evidence="7 8">
    <name type="scientific">Allorhizobium terrae</name>
    <dbReference type="NCBI Taxonomy" id="1848972"/>
    <lineage>
        <taxon>Bacteria</taxon>
        <taxon>Pseudomonadati</taxon>
        <taxon>Pseudomonadota</taxon>
        <taxon>Alphaproteobacteria</taxon>
        <taxon>Hyphomicrobiales</taxon>
        <taxon>Rhizobiaceae</taxon>
        <taxon>Rhizobium/Agrobacterium group</taxon>
        <taxon>Allorhizobium</taxon>
    </lineage>
</organism>
<reference evidence="7 8" key="1">
    <citation type="submission" date="2019-04" db="EMBL/GenBank/DDBJ databases">
        <title>Rhizobium terrae sp. nov., isolated from a paddy soil.</title>
        <authorList>
            <person name="Lin S.-Y."/>
            <person name="Hameed A."/>
            <person name="Huang H.-I."/>
            <person name="Young C.-C."/>
        </authorList>
    </citation>
    <scope>NUCLEOTIDE SEQUENCE [LARGE SCALE GENOMIC DNA]</scope>
    <source>
        <strain evidence="7 8">CC-HIH110</strain>
    </source>
</reference>
<evidence type="ECO:0000256" key="5">
    <source>
        <dbReference type="SAM" id="Phobius"/>
    </source>
</evidence>
<comment type="subcellular location">
    <subcellularLocation>
        <location evidence="1">Membrane</location>
        <topology evidence="1">Single-pass membrane protein</topology>
    </subcellularLocation>
</comment>
<evidence type="ECO:0000256" key="4">
    <source>
        <dbReference type="ARBA" id="ARBA00023136"/>
    </source>
</evidence>
<dbReference type="Pfam" id="PF04357">
    <property type="entry name" value="TamB"/>
    <property type="match status" value="1"/>
</dbReference>
<keyword evidence="3 5" id="KW-1133">Transmembrane helix</keyword>
<dbReference type="InterPro" id="IPR007452">
    <property type="entry name" value="TamB_C"/>
</dbReference>
<dbReference type="Proteomes" id="UP000310754">
    <property type="component" value="Unassembled WGS sequence"/>
</dbReference>
<accession>A0A4S3ZWA8</accession>
<keyword evidence="8" id="KW-1185">Reference proteome</keyword>
<comment type="caution">
    <text evidence="7">The sequence shown here is derived from an EMBL/GenBank/DDBJ whole genome shotgun (WGS) entry which is preliminary data.</text>
</comment>
<keyword evidence="2 5" id="KW-0812">Transmembrane</keyword>
<feature type="domain" description="Translocation and assembly module TamB C-terminal" evidence="6">
    <location>
        <begin position="1043"/>
        <end position="1389"/>
    </location>
</feature>
<dbReference type="EMBL" id="SSOA01000004">
    <property type="protein sequence ID" value="THF50093.1"/>
    <property type="molecule type" value="Genomic_DNA"/>
</dbReference>
<dbReference type="RefSeq" id="WP_190235849.1">
    <property type="nucleotide sequence ID" value="NZ_SSOA01000004.1"/>
</dbReference>
<proteinExistence type="predicted"/>